<gene>
    <name evidence="2" type="ORF">C7S16_5252</name>
</gene>
<protein>
    <submittedName>
        <fullName evidence="2">Uncharacterized protein</fullName>
    </submittedName>
</protein>
<feature type="compositionally biased region" description="Low complexity" evidence="1">
    <location>
        <begin position="52"/>
        <end position="72"/>
    </location>
</feature>
<dbReference type="EMBL" id="QXCT01000001">
    <property type="protein sequence ID" value="MDW9252755.1"/>
    <property type="molecule type" value="Genomic_DNA"/>
</dbReference>
<evidence type="ECO:0000313" key="2">
    <source>
        <dbReference type="EMBL" id="MDW9252755.1"/>
    </source>
</evidence>
<sequence length="106" mass="10697">MTKSRGARTAARPSANVVRPPGRAEIGIPRSVSHGRPRRVPAGANGRRRARTTNAKACSASAPATAPASAASATDVAAYAPARIATALDDSTLGGCVRAAAPGRRR</sequence>
<proteinExistence type="predicted"/>
<name>A0AAW9CQ84_BURTH</name>
<evidence type="ECO:0000256" key="1">
    <source>
        <dbReference type="SAM" id="MobiDB-lite"/>
    </source>
</evidence>
<dbReference type="Proteomes" id="UP001272137">
    <property type="component" value="Unassembled WGS sequence"/>
</dbReference>
<evidence type="ECO:0000313" key="3">
    <source>
        <dbReference type="Proteomes" id="UP001272137"/>
    </source>
</evidence>
<reference evidence="2" key="1">
    <citation type="submission" date="2018-08" db="EMBL/GenBank/DDBJ databases">
        <title>Identification of Burkholderia cepacia strains that express a Burkholderia pseudomallei-like capsular polysaccharide.</title>
        <authorList>
            <person name="Burtnick M.N."/>
            <person name="Vongsouvath M."/>
            <person name="Newton P."/>
            <person name="Wuthiekanun V."/>
            <person name="Limmathurotsakul D."/>
            <person name="Brett P.J."/>
            <person name="Chantratita N."/>
            <person name="Dance D.A."/>
        </authorList>
    </citation>
    <scope>NUCLEOTIDE SEQUENCE</scope>
    <source>
        <strain evidence="2">SBXCC001</strain>
    </source>
</reference>
<feature type="region of interest" description="Disordered" evidence="1">
    <location>
        <begin position="1"/>
        <end position="72"/>
    </location>
</feature>
<comment type="caution">
    <text evidence="2">The sequence shown here is derived from an EMBL/GenBank/DDBJ whole genome shotgun (WGS) entry which is preliminary data.</text>
</comment>
<dbReference type="AlphaFoldDB" id="A0AAW9CQ84"/>
<accession>A0AAW9CQ84</accession>
<organism evidence="2 3">
    <name type="scientific">Burkholderia thailandensis</name>
    <dbReference type="NCBI Taxonomy" id="57975"/>
    <lineage>
        <taxon>Bacteria</taxon>
        <taxon>Pseudomonadati</taxon>
        <taxon>Pseudomonadota</taxon>
        <taxon>Betaproteobacteria</taxon>
        <taxon>Burkholderiales</taxon>
        <taxon>Burkholderiaceae</taxon>
        <taxon>Burkholderia</taxon>
        <taxon>pseudomallei group</taxon>
    </lineage>
</organism>